<keyword evidence="3 4" id="KW-0964">Secreted</keyword>
<dbReference type="Pfam" id="PF03018">
    <property type="entry name" value="Dirigent"/>
    <property type="match status" value="1"/>
</dbReference>
<dbReference type="Gene3D" id="2.40.480.10">
    <property type="entry name" value="Allene oxide cyclase-like"/>
    <property type="match status" value="1"/>
</dbReference>
<keyword evidence="4" id="KW-0052">Apoplast</keyword>
<feature type="chain" id="PRO_5041776296" description="Dirigent protein" evidence="4">
    <location>
        <begin position="26"/>
        <end position="187"/>
    </location>
</feature>
<dbReference type="EMBL" id="JARAOO010000014">
    <property type="protein sequence ID" value="KAJ7944062.1"/>
    <property type="molecule type" value="Genomic_DNA"/>
</dbReference>
<dbReference type="KEGG" id="qsa:O6P43_033522"/>
<evidence type="ECO:0000256" key="3">
    <source>
        <dbReference type="ARBA" id="ARBA00022525"/>
    </source>
</evidence>
<proteinExistence type="inferred from homology"/>
<dbReference type="InterPro" id="IPR044859">
    <property type="entry name" value="Allene_oxi_cyc_Dirigent"/>
</dbReference>
<dbReference type="PANTHER" id="PTHR47586">
    <property type="entry name" value="DIRIGENT PROTEIN"/>
    <property type="match status" value="1"/>
</dbReference>
<protein>
    <recommendedName>
        <fullName evidence="4">Dirigent protein</fullName>
    </recommendedName>
</protein>
<dbReference type="AlphaFoldDB" id="A0AAD7KQP7"/>
<evidence type="ECO:0000313" key="6">
    <source>
        <dbReference type="Proteomes" id="UP001163823"/>
    </source>
</evidence>
<name>A0AAD7KQP7_QUISA</name>
<keyword evidence="6" id="KW-1185">Reference proteome</keyword>
<evidence type="ECO:0000256" key="2">
    <source>
        <dbReference type="ARBA" id="ARBA00011738"/>
    </source>
</evidence>
<comment type="function">
    <text evidence="4">Dirigent proteins impart stereoselectivity on the phenoxy radical-coupling reaction, yielding optically active lignans from two molecules of coniferyl alcohol in the biosynthesis of lignans, flavonolignans, and alkaloids and thus plays a central role in plant secondary metabolism.</text>
</comment>
<feature type="signal peptide" evidence="4">
    <location>
        <begin position="1"/>
        <end position="25"/>
    </location>
</feature>
<dbReference type="GO" id="GO:0048046">
    <property type="term" value="C:apoplast"/>
    <property type="evidence" value="ECO:0007669"/>
    <property type="project" value="UniProtKB-SubCell"/>
</dbReference>
<organism evidence="5 6">
    <name type="scientific">Quillaja saponaria</name>
    <name type="common">Soap bark tree</name>
    <dbReference type="NCBI Taxonomy" id="32244"/>
    <lineage>
        <taxon>Eukaryota</taxon>
        <taxon>Viridiplantae</taxon>
        <taxon>Streptophyta</taxon>
        <taxon>Embryophyta</taxon>
        <taxon>Tracheophyta</taxon>
        <taxon>Spermatophyta</taxon>
        <taxon>Magnoliopsida</taxon>
        <taxon>eudicotyledons</taxon>
        <taxon>Gunneridae</taxon>
        <taxon>Pentapetalae</taxon>
        <taxon>rosids</taxon>
        <taxon>fabids</taxon>
        <taxon>Fabales</taxon>
        <taxon>Quillajaceae</taxon>
        <taxon>Quillaja</taxon>
    </lineage>
</organism>
<comment type="caution">
    <text evidence="5">The sequence shown here is derived from an EMBL/GenBank/DDBJ whole genome shotgun (WGS) entry which is preliminary data.</text>
</comment>
<dbReference type="GO" id="GO:0009699">
    <property type="term" value="P:phenylpropanoid biosynthetic process"/>
    <property type="evidence" value="ECO:0007669"/>
    <property type="project" value="UniProtKB-ARBA"/>
</dbReference>
<evidence type="ECO:0000256" key="1">
    <source>
        <dbReference type="ARBA" id="ARBA00010746"/>
    </source>
</evidence>
<gene>
    <name evidence="5" type="ORF">O6P43_033522</name>
</gene>
<sequence>MEFSLHNYVFAAILVLTIIPFKASSNSLPDNKHHEVKPLHFTLFDHEIINKTTFVIVNGVAGAGFSTTTAPFGTLFVLNDPLKVTADPSSTVVGSAEGFSIVSSFDGLDSLSVAKLTLNLKKYKGAVYFVGVFRSTKTTEHPIVGGTGDFLFVQGYITTSPVSLTGLNIIYKIEFHLYWPSYAVQIS</sequence>
<evidence type="ECO:0000313" key="5">
    <source>
        <dbReference type="EMBL" id="KAJ7944062.1"/>
    </source>
</evidence>
<dbReference type="PANTHER" id="PTHR47586:SF1">
    <property type="entry name" value="DIRIGENT PROTEIN"/>
    <property type="match status" value="1"/>
</dbReference>
<dbReference type="InterPro" id="IPR004265">
    <property type="entry name" value="Dirigent"/>
</dbReference>
<comment type="subunit">
    <text evidence="2 4">Homodimer.</text>
</comment>
<evidence type="ECO:0000256" key="4">
    <source>
        <dbReference type="RuleBase" id="RU363099"/>
    </source>
</evidence>
<reference evidence="5" key="1">
    <citation type="journal article" date="2023" name="Science">
        <title>Elucidation of the pathway for biosynthesis of saponin adjuvants from the soapbark tree.</title>
        <authorList>
            <person name="Reed J."/>
            <person name="Orme A."/>
            <person name="El-Demerdash A."/>
            <person name="Owen C."/>
            <person name="Martin L.B.B."/>
            <person name="Misra R.C."/>
            <person name="Kikuchi S."/>
            <person name="Rejzek M."/>
            <person name="Martin A.C."/>
            <person name="Harkess A."/>
            <person name="Leebens-Mack J."/>
            <person name="Louveau T."/>
            <person name="Stephenson M.J."/>
            <person name="Osbourn A."/>
        </authorList>
    </citation>
    <scope>NUCLEOTIDE SEQUENCE</scope>
    <source>
        <strain evidence="5">S10</strain>
    </source>
</reference>
<accession>A0AAD7KQP7</accession>
<dbReference type="Proteomes" id="UP001163823">
    <property type="component" value="Chromosome 14"/>
</dbReference>
<comment type="similarity">
    <text evidence="1 4">Belongs to the plant dirigent protein family.</text>
</comment>
<keyword evidence="4" id="KW-0732">Signal</keyword>
<comment type="subcellular location">
    <subcellularLocation>
        <location evidence="4">Secreted</location>
        <location evidence="4">Extracellular space</location>
        <location evidence="4">Apoplast</location>
    </subcellularLocation>
</comment>